<comment type="caution">
    <text evidence="2">The sequence shown here is derived from an EMBL/GenBank/DDBJ whole genome shotgun (WGS) entry which is preliminary data.</text>
</comment>
<evidence type="ECO:0000256" key="1">
    <source>
        <dbReference type="SAM" id="MobiDB-lite"/>
    </source>
</evidence>
<dbReference type="SUPFAM" id="SSF51735">
    <property type="entry name" value="NAD(P)-binding Rossmann-fold domains"/>
    <property type="match status" value="1"/>
</dbReference>
<proteinExistence type="predicted"/>
<dbReference type="PANTHER" id="PTHR48476">
    <property type="entry name" value="SHORT-CHAIN DEHYDROGENASE TIC 32, CHLOROPLASTIC-LIKE"/>
    <property type="match status" value="1"/>
</dbReference>
<dbReference type="InterPro" id="IPR002347">
    <property type="entry name" value="SDR_fam"/>
</dbReference>
<dbReference type="EMBL" id="CM026425">
    <property type="protein sequence ID" value="KAG0576747.1"/>
    <property type="molecule type" value="Genomic_DNA"/>
</dbReference>
<evidence type="ECO:0000313" key="2">
    <source>
        <dbReference type="EMBL" id="KAG0576747.1"/>
    </source>
</evidence>
<protein>
    <submittedName>
        <fullName evidence="2">Uncharacterized protein</fullName>
    </submittedName>
</protein>
<organism evidence="2 3">
    <name type="scientific">Ceratodon purpureus</name>
    <name type="common">Fire moss</name>
    <name type="synonym">Dicranum purpureum</name>
    <dbReference type="NCBI Taxonomy" id="3225"/>
    <lineage>
        <taxon>Eukaryota</taxon>
        <taxon>Viridiplantae</taxon>
        <taxon>Streptophyta</taxon>
        <taxon>Embryophyta</taxon>
        <taxon>Bryophyta</taxon>
        <taxon>Bryophytina</taxon>
        <taxon>Bryopsida</taxon>
        <taxon>Dicranidae</taxon>
        <taxon>Pseudoditrichales</taxon>
        <taxon>Ditrichaceae</taxon>
        <taxon>Ceratodon</taxon>
    </lineage>
</organism>
<dbReference type="PRINTS" id="PR00081">
    <property type="entry name" value="GDHRDH"/>
</dbReference>
<dbReference type="InterPro" id="IPR036291">
    <property type="entry name" value="NAD(P)-bd_dom_sf"/>
</dbReference>
<sequence length="326" mass="35161">MGGTASYLRGTPGPSGYSSASTAEDVTDGLDLSSKTVIVTGATSGIGKESARVLAKRGAHVILAVRNVKLGEEVCGEIRAETPAARLDVMQLDLNSLASVREFAGNFKARNLPLNILLNNAGLLCMKFRLSEDGIEQSFATNHLGHFLLTELLLDTIKATAKESGEEGRIVNVSSYAHTMSYKPDDLDRISDPKRFVGFKSYGQSKLAQILHAKELTRRFQEEGVNVTANALHPGTMDTGFGKNEASFKILTGIFFAVAGKFIKNTPQAAATSCYVATNPKLKGVSGKYFFDCNEHLPENPAACDMELAATYWKVSEELIASKNKE</sequence>
<feature type="region of interest" description="Disordered" evidence="1">
    <location>
        <begin position="1"/>
        <end position="22"/>
    </location>
</feature>
<keyword evidence="3" id="KW-1185">Reference proteome</keyword>
<evidence type="ECO:0000313" key="3">
    <source>
        <dbReference type="Proteomes" id="UP000822688"/>
    </source>
</evidence>
<dbReference type="CDD" id="cd05327">
    <property type="entry name" value="retinol-DH_like_SDR_c_like"/>
    <property type="match status" value="1"/>
</dbReference>
<dbReference type="Proteomes" id="UP000822688">
    <property type="component" value="Chromosome 5"/>
</dbReference>
<name>A0A8T0I135_CERPU</name>
<dbReference type="AlphaFoldDB" id="A0A8T0I135"/>
<reference evidence="2" key="1">
    <citation type="submission" date="2020-06" db="EMBL/GenBank/DDBJ databases">
        <title>WGS assembly of Ceratodon purpureus strain R40.</title>
        <authorList>
            <person name="Carey S.B."/>
            <person name="Jenkins J."/>
            <person name="Shu S."/>
            <person name="Lovell J.T."/>
            <person name="Sreedasyam A."/>
            <person name="Maumus F."/>
            <person name="Tiley G.P."/>
            <person name="Fernandez-Pozo N."/>
            <person name="Barry K."/>
            <person name="Chen C."/>
            <person name="Wang M."/>
            <person name="Lipzen A."/>
            <person name="Daum C."/>
            <person name="Saski C.A."/>
            <person name="Payton A.C."/>
            <person name="Mcbreen J.C."/>
            <person name="Conrad R.E."/>
            <person name="Kollar L.M."/>
            <person name="Olsson S."/>
            <person name="Huttunen S."/>
            <person name="Landis J.B."/>
            <person name="Wickett N.J."/>
            <person name="Johnson M.G."/>
            <person name="Rensing S.A."/>
            <person name="Grimwood J."/>
            <person name="Schmutz J."/>
            <person name="Mcdaniel S.F."/>
        </authorList>
    </citation>
    <scope>NUCLEOTIDE SEQUENCE</scope>
    <source>
        <strain evidence="2">R40</strain>
    </source>
</reference>
<dbReference type="PANTHER" id="PTHR48476:SF1">
    <property type="entry name" value="SHORT-CHAIN DEHYDROGENASE TIC 32, CHLOROPLASTIC-LIKE"/>
    <property type="match status" value="1"/>
</dbReference>
<accession>A0A8T0I135</accession>
<gene>
    <name evidence="2" type="ORF">KC19_5G104700</name>
</gene>
<dbReference type="Pfam" id="PF00106">
    <property type="entry name" value="adh_short"/>
    <property type="match status" value="1"/>
</dbReference>
<dbReference type="Gene3D" id="3.40.50.720">
    <property type="entry name" value="NAD(P)-binding Rossmann-like Domain"/>
    <property type="match status" value="1"/>
</dbReference>
<dbReference type="InterPro" id="IPR055280">
    <property type="entry name" value="TIC32"/>
</dbReference>